<reference evidence="13" key="1">
    <citation type="submission" date="2016-11" db="EMBL/GenBank/DDBJ databases">
        <authorList>
            <person name="Varghese N."/>
            <person name="Submissions S."/>
        </authorList>
    </citation>
    <scope>NUCLEOTIDE SEQUENCE [LARGE SCALE GENOMIC DNA]</scope>
    <source>
        <strain evidence="13">DSM 12395</strain>
    </source>
</reference>
<keyword evidence="5" id="KW-0862">Zinc</keyword>
<dbReference type="NCBIfam" id="NF040570">
    <property type="entry name" value="guided_TnpB"/>
    <property type="match status" value="1"/>
</dbReference>
<evidence type="ECO:0000256" key="3">
    <source>
        <dbReference type="ARBA" id="ARBA00022578"/>
    </source>
</evidence>
<sequence length="358" mass="41430">MLKAYKYRLYPTKEQSRKMHETCFLCSLVYNQFLEERREAWEIFGVSLSCYEQIKALPIKKEDDPRLKQVFSQVLQDVARQVDKTYQAFFRRVKAGETPGYPRFKAARRYDSFTYPQSGFSLKDNRLVLSKIGPVKIKLHRPMDGKVKTLTIRRQNGKWYACFSVEIDAVPLPPTGESCGIDVGLEKFVTTSDGEMFDNPRQLRQAEKKLKQHQRRVSRRKKGSNRRKKAVRELARCHEKVANQRRDLHHKVARSLVNRYDVIAIEDLQVKNMTQNHHLAKSIADAGWGNFRLILTSKAESAGRKVVEVDPKQTSQLCSRCGAEVKKKLSQRWHHCPVCGLSIDRDINAAINILKRAV</sequence>
<evidence type="ECO:0000256" key="5">
    <source>
        <dbReference type="ARBA" id="ARBA00022833"/>
    </source>
</evidence>
<evidence type="ECO:0000256" key="8">
    <source>
        <dbReference type="SAM" id="MobiDB-lite"/>
    </source>
</evidence>
<evidence type="ECO:0000256" key="1">
    <source>
        <dbReference type="ARBA" id="ARBA00008761"/>
    </source>
</evidence>
<dbReference type="InterPro" id="IPR021027">
    <property type="entry name" value="Transposase_put_HTH"/>
</dbReference>
<dbReference type="STRING" id="1121429.SAMN02745133_02656"/>
<comment type="similarity">
    <text evidence="1">In the C-terminal section; belongs to the transposase 35 family.</text>
</comment>
<keyword evidence="13" id="KW-1185">Reference proteome</keyword>
<organism evidence="12 13">
    <name type="scientific">Desulforamulus putei DSM 12395</name>
    <dbReference type="NCBI Taxonomy" id="1121429"/>
    <lineage>
        <taxon>Bacteria</taxon>
        <taxon>Bacillati</taxon>
        <taxon>Bacillota</taxon>
        <taxon>Clostridia</taxon>
        <taxon>Eubacteriales</taxon>
        <taxon>Peptococcaceae</taxon>
        <taxon>Desulforamulus</taxon>
    </lineage>
</organism>
<feature type="region of interest" description="Disordered" evidence="8">
    <location>
        <begin position="208"/>
        <end position="230"/>
    </location>
</feature>
<feature type="domain" description="Cas12f1-like TNB" evidence="10">
    <location>
        <begin position="288"/>
        <end position="353"/>
    </location>
</feature>
<keyword evidence="3" id="KW-0815">Transposition</keyword>
<dbReference type="Pfam" id="PF07282">
    <property type="entry name" value="Cas12f1-like_TNB"/>
    <property type="match status" value="1"/>
</dbReference>
<dbReference type="InterPro" id="IPR051399">
    <property type="entry name" value="RNA-guided_DNA_endo/Transpos"/>
</dbReference>
<keyword evidence="7" id="KW-0233">DNA recombination</keyword>
<feature type="compositionally biased region" description="Basic residues" evidence="8">
    <location>
        <begin position="210"/>
        <end position="230"/>
    </location>
</feature>
<evidence type="ECO:0000256" key="4">
    <source>
        <dbReference type="ARBA" id="ARBA00022723"/>
    </source>
</evidence>
<dbReference type="EMBL" id="FQUY01000024">
    <property type="protein sequence ID" value="SHF44244.1"/>
    <property type="molecule type" value="Genomic_DNA"/>
</dbReference>
<dbReference type="PANTHER" id="PTHR30405">
    <property type="entry name" value="TRANSPOSASE"/>
    <property type="match status" value="1"/>
</dbReference>
<gene>
    <name evidence="12" type="ORF">SAMN02745133_02656</name>
</gene>
<dbReference type="OrthoDB" id="1551477at2"/>
<dbReference type="Pfam" id="PF12323">
    <property type="entry name" value="HTH_OrfB_IS605"/>
    <property type="match status" value="1"/>
</dbReference>
<evidence type="ECO:0000256" key="2">
    <source>
        <dbReference type="ARBA" id="ARBA00011044"/>
    </source>
</evidence>
<dbReference type="GO" id="GO:0006310">
    <property type="term" value="P:DNA recombination"/>
    <property type="evidence" value="ECO:0007669"/>
    <property type="project" value="UniProtKB-KW"/>
</dbReference>
<dbReference type="GO" id="GO:0032196">
    <property type="term" value="P:transposition"/>
    <property type="evidence" value="ECO:0007669"/>
    <property type="project" value="UniProtKB-KW"/>
</dbReference>
<evidence type="ECO:0000259" key="9">
    <source>
        <dbReference type="Pfam" id="PF01385"/>
    </source>
</evidence>
<dbReference type="Pfam" id="PF01385">
    <property type="entry name" value="OrfB_IS605"/>
    <property type="match status" value="1"/>
</dbReference>
<keyword evidence="4" id="KW-0479">Metal-binding</keyword>
<dbReference type="InterPro" id="IPR001959">
    <property type="entry name" value="Transposase"/>
</dbReference>
<dbReference type="Proteomes" id="UP000184148">
    <property type="component" value="Unassembled WGS sequence"/>
</dbReference>
<protein>
    <submittedName>
        <fullName evidence="12">Transposase, IS605 OrfB family, central region</fullName>
    </submittedName>
</protein>
<accession>A0A1M5BNW2</accession>
<evidence type="ECO:0000256" key="6">
    <source>
        <dbReference type="ARBA" id="ARBA00023125"/>
    </source>
</evidence>
<comment type="similarity">
    <text evidence="2">In the N-terminal section; belongs to the transposase 2 family.</text>
</comment>
<dbReference type="GO" id="GO:0003677">
    <property type="term" value="F:DNA binding"/>
    <property type="evidence" value="ECO:0007669"/>
    <property type="project" value="UniProtKB-KW"/>
</dbReference>
<evidence type="ECO:0000313" key="12">
    <source>
        <dbReference type="EMBL" id="SHF44244.1"/>
    </source>
</evidence>
<dbReference type="PANTHER" id="PTHR30405:SF25">
    <property type="entry name" value="RNA-GUIDED DNA ENDONUCLEASE INSQ-RELATED"/>
    <property type="match status" value="1"/>
</dbReference>
<keyword evidence="6" id="KW-0238">DNA-binding</keyword>
<dbReference type="NCBIfam" id="TIGR01766">
    <property type="entry name" value="IS200/IS605 family accessory protein TnpB-like domain"/>
    <property type="match status" value="1"/>
</dbReference>
<feature type="domain" description="Probable transposase IS891/IS1136/IS1341" evidence="9">
    <location>
        <begin position="164"/>
        <end position="276"/>
    </location>
</feature>
<proteinExistence type="inferred from homology"/>
<dbReference type="GO" id="GO:0046872">
    <property type="term" value="F:metal ion binding"/>
    <property type="evidence" value="ECO:0007669"/>
    <property type="project" value="UniProtKB-KW"/>
</dbReference>
<evidence type="ECO:0000313" key="13">
    <source>
        <dbReference type="Proteomes" id="UP000184148"/>
    </source>
</evidence>
<dbReference type="InterPro" id="IPR010095">
    <property type="entry name" value="Cas12f1-like_TNB"/>
</dbReference>
<feature type="domain" description="Transposase putative helix-turn-helix" evidence="11">
    <location>
        <begin position="1"/>
        <end position="42"/>
    </location>
</feature>
<dbReference type="AlphaFoldDB" id="A0A1M5BNW2"/>
<evidence type="ECO:0000256" key="7">
    <source>
        <dbReference type="ARBA" id="ARBA00023172"/>
    </source>
</evidence>
<name>A0A1M5BNW2_9FIRM</name>
<evidence type="ECO:0000259" key="10">
    <source>
        <dbReference type="Pfam" id="PF07282"/>
    </source>
</evidence>
<evidence type="ECO:0000259" key="11">
    <source>
        <dbReference type="Pfam" id="PF12323"/>
    </source>
</evidence>